<dbReference type="PANTHER" id="PTHR11085">
    <property type="entry name" value="NAD-DEPENDENT PROTEIN DEACYLASE SIRTUIN-5, MITOCHONDRIAL-RELATED"/>
    <property type="match status" value="1"/>
</dbReference>
<evidence type="ECO:0000313" key="8">
    <source>
        <dbReference type="EMBL" id="KLO08574.1"/>
    </source>
</evidence>
<dbReference type="OrthoDB" id="424302at2759"/>
<dbReference type="EMBL" id="KQ086086">
    <property type="protein sequence ID" value="KLO08574.1"/>
    <property type="molecule type" value="Genomic_DNA"/>
</dbReference>
<dbReference type="Proteomes" id="UP000053477">
    <property type="component" value="Unassembled WGS sequence"/>
</dbReference>
<dbReference type="PANTHER" id="PTHR11085:SF10">
    <property type="entry name" value="NAD-DEPENDENT PROTEIN DEACYLASE SIRTUIN-5, MITOCHONDRIAL-RELATED"/>
    <property type="match status" value="1"/>
</dbReference>
<accession>A0A0H2R9R2</accession>
<name>A0A0H2R9R2_9AGAM</name>
<evidence type="ECO:0000256" key="6">
    <source>
        <dbReference type="PROSITE-ProRule" id="PRU00236"/>
    </source>
</evidence>
<dbReference type="Gene3D" id="3.40.50.1220">
    <property type="entry name" value="TPP-binding domain"/>
    <property type="match status" value="1"/>
</dbReference>
<organism evidence="8 9">
    <name type="scientific">Schizopora paradoxa</name>
    <dbReference type="NCBI Taxonomy" id="27342"/>
    <lineage>
        <taxon>Eukaryota</taxon>
        <taxon>Fungi</taxon>
        <taxon>Dikarya</taxon>
        <taxon>Basidiomycota</taxon>
        <taxon>Agaricomycotina</taxon>
        <taxon>Agaricomycetes</taxon>
        <taxon>Hymenochaetales</taxon>
        <taxon>Schizoporaceae</taxon>
        <taxon>Schizopora</taxon>
    </lineage>
</organism>
<reference evidence="8 9" key="1">
    <citation type="submission" date="2015-04" db="EMBL/GenBank/DDBJ databases">
        <title>Complete genome sequence of Schizopora paradoxa KUC8140, a cosmopolitan wood degrader in East Asia.</title>
        <authorList>
            <consortium name="DOE Joint Genome Institute"/>
            <person name="Min B."/>
            <person name="Park H."/>
            <person name="Jang Y."/>
            <person name="Kim J.-J."/>
            <person name="Kim K.H."/>
            <person name="Pangilinan J."/>
            <person name="Lipzen A."/>
            <person name="Riley R."/>
            <person name="Grigoriev I.V."/>
            <person name="Spatafora J.W."/>
            <person name="Choi I.-G."/>
        </authorList>
    </citation>
    <scope>NUCLEOTIDE SEQUENCE [LARGE SCALE GENOMIC DNA]</scope>
    <source>
        <strain evidence="8 9">KUC8140</strain>
    </source>
</reference>
<comment type="subcellular location">
    <subcellularLocation>
        <location evidence="1">Mitochondrion</location>
    </subcellularLocation>
</comment>
<evidence type="ECO:0000256" key="3">
    <source>
        <dbReference type="ARBA" id="ARBA00022679"/>
    </source>
</evidence>
<dbReference type="InterPro" id="IPR050134">
    <property type="entry name" value="NAD-dep_sirtuin_deacylases"/>
</dbReference>
<dbReference type="InterPro" id="IPR026591">
    <property type="entry name" value="Sirtuin_cat_small_dom_sf"/>
</dbReference>
<dbReference type="STRING" id="27342.A0A0H2R9R2"/>
<feature type="domain" description="Deacetylase sirtuin-type" evidence="7">
    <location>
        <begin position="23"/>
        <end position="333"/>
    </location>
</feature>
<dbReference type="GO" id="GO:0070403">
    <property type="term" value="F:NAD+ binding"/>
    <property type="evidence" value="ECO:0007669"/>
    <property type="project" value="InterPro"/>
</dbReference>
<dbReference type="GO" id="GO:0005739">
    <property type="term" value="C:mitochondrion"/>
    <property type="evidence" value="ECO:0007669"/>
    <property type="project" value="UniProtKB-SubCell"/>
</dbReference>
<proteinExistence type="inferred from homology"/>
<dbReference type="SUPFAM" id="SSF52467">
    <property type="entry name" value="DHS-like NAD/FAD-binding domain"/>
    <property type="match status" value="1"/>
</dbReference>
<dbReference type="InterPro" id="IPR026590">
    <property type="entry name" value="Ssirtuin_cat_dom"/>
</dbReference>
<dbReference type="Gene3D" id="3.30.1600.10">
    <property type="entry name" value="SIR2/SIRT2 'Small Domain"/>
    <property type="match status" value="1"/>
</dbReference>
<dbReference type="PROSITE" id="PS50305">
    <property type="entry name" value="SIRTUIN"/>
    <property type="match status" value="1"/>
</dbReference>
<keyword evidence="4" id="KW-0520">NAD</keyword>
<dbReference type="InterPro" id="IPR029035">
    <property type="entry name" value="DHS-like_NAD/FAD-binding_dom"/>
</dbReference>
<evidence type="ECO:0000259" key="7">
    <source>
        <dbReference type="PROSITE" id="PS50305"/>
    </source>
</evidence>
<protein>
    <submittedName>
        <fullName evidence="8">DHS-like NAD/FAD-binding domain-containing protein</fullName>
    </submittedName>
</protein>
<dbReference type="InterPro" id="IPR003000">
    <property type="entry name" value="Sirtuin"/>
</dbReference>
<dbReference type="InParanoid" id="A0A0H2R9R2"/>
<evidence type="ECO:0000256" key="4">
    <source>
        <dbReference type="ARBA" id="ARBA00023027"/>
    </source>
</evidence>
<dbReference type="AlphaFoldDB" id="A0A0H2R9R2"/>
<comment type="similarity">
    <text evidence="2">Belongs to the sirtuin family. Class I subfamily.</text>
</comment>
<comment type="caution">
    <text evidence="6">Lacks conserved residue(s) required for the propagation of feature annotation.</text>
</comment>
<evidence type="ECO:0000313" key="9">
    <source>
        <dbReference type="Proteomes" id="UP000053477"/>
    </source>
</evidence>
<sequence>MLAKFSISRVPHLAEELTKSTVTTSNSIRVEDAVNRIVAFLQTGNVVALTGAGVNVGLDTHGRRGSDGLYTMIPNFKSMLYRDLIDESPRGRRIRKKYWLQSYLSYPFYRDAQPNATHLALTALQHSGHISKLITQNVDGLHLKAALSGNAPSSVVDNIIQLHGTLHSVRCAFGHSVDRQTFQDRISIVNTEWAAHLGRMERAGLLPRPGMMLSKTSLGYDFIVPKCPTCLEEDRMRSIQMTDVVHFGDSIPETIKKQSLKAIEDAERLLIVGASPMTPFARGLLNEALSLRKPVLMVDVGPENADSQDAKVEKIEIPSRSLLPSVVEQLLSTHKH</sequence>
<keyword evidence="5" id="KW-0496">Mitochondrion</keyword>
<gene>
    <name evidence="8" type="ORF">SCHPADRAFT_602978</name>
</gene>
<evidence type="ECO:0000256" key="5">
    <source>
        <dbReference type="ARBA" id="ARBA00023128"/>
    </source>
</evidence>
<dbReference type="Pfam" id="PF02146">
    <property type="entry name" value="SIR2"/>
    <property type="match status" value="1"/>
</dbReference>
<dbReference type="GO" id="GO:0017136">
    <property type="term" value="F:histone deacetylase activity, NAD-dependent"/>
    <property type="evidence" value="ECO:0007669"/>
    <property type="project" value="TreeGrafter"/>
</dbReference>
<keyword evidence="9" id="KW-1185">Reference proteome</keyword>
<keyword evidence="3" id="KW-0808">Transferase</keyword>
<evidence type="ECO:0000256" key="1">
    <source>
        <dbReference type="ARBA" id="ARBA00004173"/>
    </source>
</evidence>
<evidence type="ECO:0000256" key="2">
    <source>
        <dbReference type="ARBA" id="ARBA00006924"/>
    </source>
</evidence>